<keyword evidence="2" id="KW-0846">Cobalamin</keyword>
<name>A0A0F9A0L0_9ZZZZ</name>
<comment type="cofactor">
    <cofactor evidence="1">
        <name>adenosylcob(III)alamin</name>
        <dbReference type="ChEBI" id="CHEBI:18408"/>
    </cofactor>
</comment>
<proteinExistence type="predicted"/>
<dbReference type="EMBL" id="LAZR01045100">
    <property type="protein sequence ID" value="KKK99678.1"/>
    <property type="molecule type" value="Genomic_DNA"/>
</dbReference>
<gene>
    <name evidence="5" type="ORF">LCGC14_2630310</name>
</gene>
<evidence type="ECO:0000256" key="3">
    <source>
        <dbReference type="ARBA" id="ARBA00023002"/>
    </source>
</evidence>
<evidence type="ECO:0000256" key="4">
    <source>
        <dbReference type="ARBA" id="ARBA00023285"/>
    </source>
</evidence>
<sequence length="214" mass="24795">KGYNYLQDLDEQYSGWLCIPRSIKITTVKPSGTVSLLPGVPPGIHYPHSEYYIRRIRLSMNSDLIEPIKNAGYKIETDSYSPNTVVAEFPVHEKYFERSKNDVSIWEQAENAAAYQHHWSDNQVSITITFTQDEADQIKHVLECYEDKLKSVSFLPIKEHGYKQAPYEEITKEKYEELTRNLKPLSLDETKDRAIGEKFCDSDSCELPADYFNK</sequence>
<keyword evidence="3" id="KW-0560">Oxidoreductase</keyword>
<dbReference type="PANTHER" id="PTHR43371">
    <property type="entry name" value="VITAMIN B12-DEPENDENT RIBONUCLEOTIDE REDUCTASE"/>
    <property type="match status" value="1"/>
</dbReference>
<dbReference type="AlphaFoldDB" id="A0A0F9A0L0"/>
<organism evidence="5">
    <name type="scientific">marine sediment metagenome</name>
    <dbReference type="NCBI Taxonomy" id="412755"/>
    <lineage>
        <taxon>unclassified sequences</taxon>
        <taxon>metagenomes</taxon>
        <taxon>ecological metagenomes</taxon>
    </lineage>
</organism>
<feature type="non-terminal residue" evidence="5">
    <location>
        <position position="1"/>
    </location>
</feature>
<accession>A0A0F9A0L0</accession>
<dbReference type="GO" id="GO:0004748">
    <property type="term" value="F:ribonucleoside-diphosphate reductase activity, thioredoxin disulfide as acceptor"/>
    <property type="evidence" value="ECO:0007669"/>
    <property type="project" value="TreeGrafter"/>
</dbReference>
<dbReference type="GO" id="GO:0031419">
    <property type="term" value="F:cobalamin binding"/>
    <property type="evidence" value="ECO:0007669"/>
    <property type="project" value="UniProtKB-KW"/>
</dbReference>
<dbReference type="PANTHER" id="PTHR43371:SF1">
    <property type="entry name" value="RIBONUCLEOSIDE-DIPHOSPHATE REDUCTASE"/>
    <property type="match status" value="1"/>
</dbReference>
<dbReference type="Gene3D" id="3.20.70.20">
    <property type="match status" value="2"/>
</dbReference>
<evidence type="ECO:0000313" key="5">
    <source>
        <dbReference type="EMBL" id="KKK99678.1"/>
    </source>
</evidence>
<evidence type="ECO:0000256" key="1">
    <source>
        <dbReference type="ARBA" id="ARBA00001922"/>
    </source>
</evidence>
<protein>
    <submittedName>
        <fullName evidence="5">Uncharacterized protein</fullName>
    </submittedName>
</protein>
<dbReference type="InterPro" id="IPR050862">
    <property type="entry name" value="RdRp_reductase_class-2"/>
</dbReference>
<dbReference type="SUPFAM" id="SSF51998">
    <property type="entry name" value="PFL-like glycyl radical enzymes"/>
    <property type="match status" value="1"/>
</dbReference>
<evidence type="ECO:0000256" key="2">
    <source>
        <dbReference type="ARBA" id="ARBA00022628"/>
    </source>
</evidence>
<comment type="caution">
    <text evidence="5">The sequence shown here is derived from an EMBL/GenBank/DDBJ whole genome shotgun (WGS) entry which is preliminary data.</text>
</comment>
<keyword evidence="4" id="KW-0170">Cobalt</keyword>
<reference evidence="5" key="1">
    <citation type="journal article" date="2015" name="Nature">
        <title>Complex archaea that bridge the gap between prokaryotes and eukaryotes.</title>
        <authorList>
            <person name="Spang A."/>
            <person name="Saw J.H."/>
            <person name="Jorgensen S.L."/>
            <person name="Zaremba-Niedzwiedzka K."/>
            <person name="Martijn J."/>
            <person name="Lind A.E."/>
            <person name="van Eijk R."/>
            <person name="Schleper C."/>
            <person name="Guy L."/>
            <person name="Ettema T.J."/>
        </authorList>
    </citation>
    <scope>NUCLEOTIDE SEQUENCE</scope>
</reference>